<organism evidence="1 2">
    <name type="scientific">Glossina pallidipes</name>
    <name type="common">Tsetse fly</name>
    <dbReference type="NCBI Taxonomy" id="7398"/>
    <lineage>
        <taxon>Eukaryota</taxon>
        <taxon>Metazoa</taxon>
        <taxon>Ecdysozoa</taxon>
        <taxon>Arthropoda</taxon>
        <taxon>Hexapoda</taxon>
        <taxon>Insecta</taxon>
        <taxon>Pterygota</taxon>
        <taxon>Neoptera</taxon>
        <taxon>Endopterygota</taxon>
        <taxon>Diptera</taxon>
        <taxon>Brachycera</taxon>
        <taxon>Muscomorpha</taxon>
        <taxon>Hippoboscoidea</taxon>
        <taxon>Glossinidae</taxon>
        <taxon>Glossina</taxon>
    </lineage>
</organism>
<dbReference type="Proteomes" id="UP000092445">
    <property type="component" value="Unassembled WGS sequence"/>
</dbReference>
<evidence type="ECO:0000313" key="1">
    <source>
        <dbReference type="EnsemblMetazoa" id="GPAI006936-PA"/>
    </source>
</evidence>
<reference evidence="2" key="1">
    <citation type="submission" date="2014-03" db="EMBL/GenBank/DDBJ databases">
        <authorList>
            <person name="Aksoy S."/>
            <person name="Warren W."/>
            <person name="Wilson R.K."/>
        </authorList>
    </citation>
    <scope>NUCLEOTIDE SEQUENCE [LARGE SCALE GENOMIC DNA]</scope>
    <source>
        <strain evidence="2">IAEA</strain>
    </source>
</reference>
<protein>
    <submittedName>
        <fullName evidence="1">Uncharacterized protein</fullName>
    </submittedName>
</protein>
<evidence type="ECO:0000313" key="2">
    <source>
        <dbReference type="Proteomes" id="UP000092445"/>
    </source>
</evidence>
<sequence length="307" mass="32080">MVVGAVLAMVVSIGLKLNSKHTKKSMYLLLALGALSHAQAQTEDLNVRDHEENNKAVLKRSLETLVGDTAPWVGNFGAAGIKLAALPSNANPWNSWSSHRFISGPSPNEVANAIAAAKQASANVLIAQQQMQAAKENVLQQQRLAMEKEAAAAILTQKSEAAAAIQRSEAAAAAQAVVLAQQRLAAAKATVSHQQRIAASREAEAASALQRSAHAAAAEIQKTELEASKLGQLARNHNAGAAHHLTLAKDSALSSINAGTNHVSLESLAHWPGSASGANGKPASSAPGRWVEFGLEIAFLKTLFVNF</sequence>
<dbReference type="EnsemblMetazoa" id="GPAI006936-RA">
    <property type="protein sequence ID" value="GPAI006936-PA"/>
    <property type="gene ID" value="GPAI006936"/>
</dbReference>
<name>A0A1A9Z8G6_GLOPL</name>
<reference evidence="1" key="2">
    <citation type="submission" date="2020-05" db="UniProtKB">
        <authorList>
            <consortium name="EnsemblMetazoa"/>
        </authorList>
    </citation>
    <scope>IDENTIFICATION</scope>
    <source>
        <strain evidence="1">IAEA</strain>
    </source>
</reference>
<accession>A0A1A9Z8G6</accession>
<dbReference type="AlphaFoldDB" id="A0A1A9Z8G6"/>
<dbReference type="VEuPathDB" id="VectorBase:GPAI006936"/>
<proteinExistence type="predicted"/>
<keyword evidence="2" id="KW-1185">Reference proteome</keyword>